<evidence type="ECO:0000256" key="3">
    <source>
        <dbReference type="ARBA" id="ARBA00022898"/>
    </source>
</evidence>
<evidence type="ECO:0000256" key="2">
    <source>
        <dbReference type="ARBA" id="ARBA00012224"/>
    </source>
</evidence>
<evidence type="ECO:0000313" key="7">
    <source>
        <dbReference type="EMBL" id="GKH02272.1"/>
    </source>
</evidence>
<evidence type="ECO:0000259" key="6">
    <source>
        <dbReference type="Pfam" id="PF00155"/>
    </source>
</evidence>
<evidence type="ECO:0000313" key="8">
    <source>
        <dbReference type="Proteomes" id="UP001055091"/>
    </source>
</evidence>
<dbReference type="PANTHER" id="PTHR43525:SF1">
    <property type="entry name" value="PROTEIN MALY"/>
    <property type="match status" value="1"/>
</dbReference>
<organism evidence="7 8">
    <name type="scientific">Hungatella hathewayi</name>
    <dbReference type="NCBI Taxonomy" id="154046"/>
    <lineage>
        <taxon>Bacteria</taxon>
        <taxon>Bacillati</taxon>
        <taxon>Bacillota</taxon>
        <taxon>Clostridia</taxon>
        <taxon>Lachnospirales</taxon>
        <taxon>Lachnospiraceae</taxon>
        <taxon>Hungatella</taxon>
    </lineage>
</organism>
<comment type="cofactor">
    <cofactor evidence="1">
        <name>pyridoxal 5'-phosphate</name>
        <dbReference type="ChEBI" id="CHEBI:597326"/>
    </cofactor>
</comment>
<dbReference type="InterPro" id="IPR051798">
    <property type="entry name" value="Class-II_PLP-Dep_Aminotrans"/>
</dbReference>
<protein>
    <recommendedName>
        <fullName evidence="2">cysteine-S-conjugate beta-lyase</fullName>
        <ecNumber evidence="2">4.4.1.13</ecNumber>
    </recommendedName>
</protein>
<dbReference type="InterPro" id="IPR015422">
    <property type="entry name" value="PyrdxlP-dep_Trfase_small"/>
</dbReference>
<dbReference type="GO" id="GO:0030170">
    <property type="term" value="F:pyridoxal phosphate binding"/>
    <property type="evidence" value="ECO:0007669"/>
    <property type="project" value="InterPro"/>
</dbReference>
<dbReference type="Gene3D" id="3.40.640.10">
    <property type="entry name" value="Type I PLP-dependent aspartate aminotransferase-like (Major domain)"/>
    <property type="match status" value="1"/>
</dbReference>
<name>A0AA37NLD9_9FIRM</name>
<dbReference type="GO" id="GO:0047804">
    <property type="term" value="F:cysteine-S-conjugate beta-lyase activity"/>
    <property type="evidence" value="ECO:0007669"/>
    <property type="project" value="UniProtKB-EC"/>
</dbReference>
<dbReference type="EMBL" id="BQNJ01000002">
    <property type="protein sequence ID" value="GKH02272.1"/>
    <property type="molecule type" value="Genomic_DNA"/>
</dbReference>
<dbReference type="RefSeq" id="WP_118042917.1">
    <property type="nucleotide sequence ID" value="NZ_BQNJ01000002.1"/>
</dbReference>
<dbReference type="Gene3D" id="3.90.1150.10">
    <property type="entry name" value="Aspartate Aminotransferase, domain 1"/>
    <property type="match status" value="1"/>
</dbReference>
<accession>A0AA37NLD9</accession>
<dbReference type="Pfam" id="PF00155">
    <property type="entry name" value="Aminotran_1_2"/>
    <property type="match status" value="1"/>
</dbReference>
<dbReference type="CDD" id="cd00609">
    <property type="entry name" value="AAT_like"/>
    <property type="match status" value="1"/>
</dbReference>
<dbReference type="EC" id="4.4.1.13" evidence="2"/>
<dbReference type="InterPro" id="IPR015421">
    <property type="entry name" value="PyrdxlP-dep_Trfase_major"/>
</dbReference>
<sequence length="389" mass="44083">MNYIPFDVVINRRGTDCSKWDAIPYNIQTDDVIPMWVADMDFACPPAVTDALTKRLNHPIFGYMQLPEAYWNSITDWQKKRYGADISKNEIIPVSSVLGGVAMAVQGLTEKGDSILVPTPGYHAFYNAVTFNERRLIICPMKKTEDHYELDFDLIEEKILAEQVKMILFCSPHNPTGRIWTVGELSRLVELCFRHHVFLISDEIHADMTLSNPFTTIFTANSYAKEIAIALYSPTKTFNIAGLCTAFAVIKNDFLRNRFNQAILASGLKVKNTLGIEALIGAYEHGELWVNNLQNYLLENARFAVAYINKHIPVAHAYLPEATYFLWIDFSMSGMSPDTIIEKCVYEAHVAITRGTDFINGGDSFIRLNYACPRSLLIEALNRLKKVFI</sequence>
<evidence type="ECO:0000256" key="4">
    <source>
        <dbReference type="ARBA" id="ARBA00023239"/>
    </source>
</evidence>
<dbReference type="NCBIfam" id="TIGR04350">
    <property type="entry name" value="C_S_lyase_PatB"/>
    <property type="match status" value="1"/>
</dbReference>
<comment type="caution">
    <text evidence="7">The sequence shown here is derived from an EMBL/GenBank/DDBJ whole genome shotgun (WGS) entry which is preliminary data.</text>
</comment>
<feature type="domain" description="Aminotransferase class I/classII large" evidence="6">
    <location>
        <begin position="32"/>
        <end position="384"/>
    </location>
</feature>
<reference evidence="7" key="1">
    <citation type="submission" date="2022-01" db="EMBL/GenBank/DDBJ databases">
        <title>Novel bile acid biosynthetic pathways are enriched in the microbiome of centenarians.</title>
        <authorList>
            <person name="Sato Y."/>
            <person name="Atarashi K."/>
            <person name="Plichta R.D."/>
            <person name="Arai Y."/>
            <person name="Sasajima S."/>
            <person name="Kearney M.S."/>
            <person name="Suda W."/>
            <person name="Takeshita K."/>
            <person name="Sasaki T."/>
            <person name="Okamoto S."/>
            <person name="Skelly N.A."/>
            <person name="Okamura Y."/>
            <person name="Vlamakis H."/>
            <person name="Li Y."/>
            <person name="Tanoue T."/>
            <person name="Takei H."/>
            <person name="Nittono H."/>
            <person name="Narushima S."/>
            <person name="Irie J."/>
            <person name="Itoh H."/>
            <person name="Moriya K."/>
            <person name="Sugiura Y."/>
            <person name="Suematsu M."/>
            <person name="Moritoki N."/>
            <person name="Shibata S."/>
            <person name="Littman R.D."/>
            <person name="Fischbach A.M."/>
            <person name="Uwamino Y."/>
            <person name="Inoue T."/>
            <person name="Honda A."/>
            <person name="Hattori M."/>
            <person name="Murai T."/>
            <person name="Xavier J.R."/>
            <person name="Hirose N."/>
            <person name="Honda K."/>
        </authorList>
    </citation>
    <scope>NUCLEOTIDE SEQUENCE</scope>
    <source>
        <strain evidence="7">CE91-St55</strain>
    </source>
</reference>
<proteinExistence type="inferred from homology"/>
<dbReference type="Proteomes" id="UP001055091">
    <property type="component" value="Unassembled WGS sequence"/>
</dbReference>
<gene>
    <name evidence="7" type="primary">PatB</name>
    <name evidence="7" type="ORF">CE91St55_42530</name>
</gene>
<dbReference type="InterPro" id="IPR027619">
    <property type="entry name" value="C-S_lyase_PatB-like"/>
</dbReference>
<dbReference type="AlphaFoldDB" id="A0AA37NLD9"/>
<dbReference type="InterPro" id="IPR015424">
    <property type="entry name" value="PyrdxlP-dep_Trfase"/>
</dbReference>
<dbReference type="PANTHER" id="PTHR43525">
    <property type="entry name" value="PROTEIN MALY"/>
    <property type="match status" value="1"/>
</dbReference>
<keyword evidence="4" id="KW-0456">Lyase</keyword>
<comment type="similarity">
    <text evidence="5">Belongs to the class-II pyridoxal-phosphate-dependent aminotransferase family. MalY/PatB cystathionine beta-lyase subfamily.</text>
</comment>
<keyword evidence="3" id="KW-0663">Pyridoxal phosphate</keyword>
<evidence type="ECO:0000256" key="5">
    <source>
        <dbReference type="ARBA" id="ARBA00037974"/>
    </source>
</evidence>
<dbReference type="InterPro" id="IPR004839">
    <property type="entry name" value="Aminotransferase_I/II_large"/>
</dbReference>
<dbReference type="SUPFAM" id="SSF53383">
    <property type="entry name" value="PLP-dependent transferases"/>
    <property type="match status" value="1"/>
</dbReference>
<evidence type="ECO:0000256" key="1">
    <source>
        <dbReference type="ARBA" id="ARBA00001933"/>
    </source>
</evidence>